<accession>A0A8S1Q4I7</accession>
<organism evidence="1 2">
    <name type="scientific">Paramecium sonneborni</name>
    <dbReference type="NCBI Taxonomy" id="65129"/>
    <lineage>
        <taxon>Eukaryota</taxon>
        <taxon>Sar</taxon>
        <taxon>Alveolata</taxon>
        <taxon>Ciliophora</taxon>
        <taxon>Intramacronucleata</taxon>
        <taxon>Oligohymenophorea</taxon>
        <taxon>Peniculida</taxon>
        <taxon>Parameciidae</taxon>
        <taxon>Paramecium</taxon>
    </lineage>
</organism>
<protein>
    <submittedName>
        <fullName evidence="1">Uncharacterized protein</fullName>
    </submittedName>
</protein>
<dbReference type="AlphaFoldDB" id="A0A8S1Q4I7"/>
<comment type="caution">
    <text evidence="1">The sequence shown here is derived from an EMBL/GenBank/DDBJ whole genome shotgun (WGS) entry which is preliminary data.</text>
</comment>
<dbReference type="Proteomes" id="UP000692954">
    <property type="component" value="Unassembled WGS sequence"/>
</dbReference>
<evidence type="ECO:0000313" key="2">
    <source>
        <dbReference type="Proteomes" id="UP000692954"/>
    </source>
</evidence>
<keyword evidence="2" id="KW-1185">Reference proteome</keyword>
<gene>
    <name evidence="1" type="ORF">PSON_ATCC_30995.1.T0960056</name>
</gene>
<dbReference type="EMBL" id="CAJJDN010000096">
    <property type="protein sequence ID" value="CAD8110576.1"/>
    <property type="molecule type" value="Genomic_DNA"/>
</dbReference>
<name>A0A8S1Q4I7_9CILI</name>
<evidence type="ECO:0000313" key="1">
    <source>
        <dbReference type="EMBL" id="CAD8110576.1"/>
    </source>
</evidence>
<reference evidence="1" key="1">
    <citation type="submission" date="2021-01" db="EMBL/GenBank/DDBJ databases">
        <authorList>
            <consortium name="Genoscope - CEA"/>
            <person name="William W."/>
        </authorList>
    </citation>
    <scope>NUCLEOTIDE SEQUENCE</scope>
</reference>
<sequence length="42" mass="4826">MLSVLKGERVLVIDFGALYKAIGLWNDEDEDDENSNLNTKHY</sequence>
<proteinExistence type="predicted"/>